<dbReference type="AlphaFoldDB" id="A0A0R3W6H5"/>
<evidence type="ECO:0000313" key="7">
    <source>
        <dbReference type="WBParaSite" id="TASK_0000579901-mRNA-1"/>
    </source>
</evidence>
<feature type="region of interest" description="Disordered" evidence="2">
    <location>
        <begin position="268"/>
        <end position="292"/>
    </location>
</feature>
<dbReference type="WBParaSite" id="TASK_0000579901-mRNA-1">
    <property type="protein sequence ID" value="TASK_0000579901-mRNA-1"/>
    <property type="gene ID" value="TASK_0000579901"/>
</dbReference>
<protein>
    <submittedName>
        <fullName evidence="7">V-SNARE coiled-coil homology domain-containing protein</fullName>
    </submittedName>
</protein>
<evidence type="ECO:0000259" key="4">
    <source>
        <dbReference type="PROSITE" id="PS50892"/>
    </source>
</evidence>
<accession>A0A0R3W6H5</accession>
<feature type="transmembrane region" description="Helical" evidence="3">
    <location>
        <begin position="74"/>
        <end position="94"/>
    </location>
</feature>
<evidence type="ECO:0000313" key="6">
    <source>
        <dbReference type="Proteomes" id="UP000282613"/>
    </source>
</evidence>
<dbReference type="OrthoDB" id="190375at2759"/>
<dbReference type="Gene3D" id="1.20.5.110">
    <property type="match status" value="1"/>
</dbReference>
<proteinExistence type="predicted"/>
<dbReference type="EMBL" id="UYRS01018443">
    <property type="protein sequence ID" value="VDK35643.1"/>
    <property type="molecule type" value="Genomic_DNA"/>
</dbReference>
<dbReference type="STRING" id="60517.A0A0R3W6H5"/>
<keyword evidence="3" id="KW-0472">Membrane</keyword>
<dbReference type="Proteomes" id="UP000282613">
    <property type="component" value="Unassembled WGS sequence"/>
</dbReference>
<dbReference type="PROSITE" id="PS50892">
    <property type="entry name" value="V_SNARE"/>
    <property type="match status" value="1"/>
</dbReference>
<sequence>KLATDLHFSAQGYAYSGHDRIQQQQAEVNEVVGIMKDNVARVLERDQRLSDLDHRAGEHRNICYAKYFWRNMKMWGIIAGVVIVLIIVVISCSARIEGWVRRDKESLRRTPSARFSWTLEGFLSFGCASKSPSYMDIVPEVFKKEIESLDKSILALHQLKTLPNSEKIELIRQLRAKNASILDYFISCRKDRAASRRSRKFEPANETPLYLQKRCNSHSRCFKIREEYLHEKEKRDLEELEELSKGRQFKYRPPPSHIYLRLCSKKADKEQNGTSKVKEKLTTAEESRIEVD</sequence>
<gene>
    <name evidence="5" type="ORF">TASK_LOCUS5800</name>
</gene>
<keyword evidence="1" id="KW-0175">Coiled coil</keyword>
<evidence type="ECO:0000313" key="5">
    <source>
        <dbReference type="EMBL" id="VDK35643.1"/>
    </source>
</evidence>
<dbReference type="Pfam" id="PF00957">
    <property type="entry name" value="Synaptobrevin"/>
    <property type="match status" value="1"/>
</dbReference>
<dbReference type="GO" id="GO:0016192">
    <property type="term" value="P:vesicle-mediated transport"/>
    <property type="evidence" value="ECO:0007669"/>
    <property type="project" value="InterPro"/>
</dbReference>
<dbReference type="GO" id="GO:0016020">
    <property type="term" value="C:membrane"/>
    <property type="evidence" value="ECO:0007669"/>
    <property type="project" value="InterPro"/>
</dbReference>
<evidence type="ECO:0000256" key="1">
    <source>
        <dbReference type="PROSITE-ProRule" id="PRU00290"/>
    </source>
</evidence>
<reference evidence="5 6" key="2">
    <citation type="submission" date="2018-11" db="EMBL/GenBank/DDBJ databases">
        <authorList>
            <consortium name="Pathogen Informatics"/>
        </authorList>
    </citation>
    <scope>NUCLEOTIDE SEQUENCE [LARGE SCALE GENOMIC DNA]</scope>
</reference>
<dbReference type="PANTHER" id="PTHR45701">
    <property type="entry name" value="SYNAPTOBREVIN FAMILY MEMBER"/>
    <property type="match status" value="1"/>
</dbReference>
<organism evidence="7">
    <name type="scientific">Taenia asiatica</name>
    <name type="common">Asian tapeworm</name>
    <dbReference type="NCBI Taxonomy" id="60517"/>
    <lineage>
        <taxon>Eukaryota</taxon>
        <taxon>Metazoa</taxon>
        <taxon>Spiralia</taxon>
        <taxon>Lophotrochozoa</taxon>
        <taxon>Platyhelminthes</taxon>
        <taxon>Cestoda</taxon>
        <taxon>Eucestoda</taxon>
        <taxon>Cyclophyllidea</taxon>
        <taxon>Taeniidae</taxon>
        <taxon>Taenia</taxon>
    </lineage>
</organism>
<dbReference type="InterPro" id="IPR042855">
    <property type="entry name" value="V_SNARE_CC"/>
</dbReference>
<dbReference type="SUPFAM" id="SSF58038">
    <property type="entry name" value="SNARE fusion complex"/>
    <property type="match status" value="1"/>
</dbReference>
<dbReference type="InterPro" id="IPR016444">
    <property type="entry name" value="Synaptobrevin/VAMP"/>
</dbReference>
<keyword evidence="6" id="KW-1185">Reference proteome</keyword>
<name>A0A0R3W6H5_TAEAS</name>
<evidence type="ECO:0000256" key="2">
    <source>
        <dbReference type="SAM" id="MobiDB-lite"/>
    </source>
</evidence>
<reference evidence="7" key="1">
    <citation type="submission" date="2017-02" db="UniProtKB">
        <authorList>
            <consortium name="WormBaseParasite"/>
        </authorList>
    </citation>
    <scope>IDENTIFICATION</scope>
</reference>
<feature type="domain" description="V-SNARE coiled-coil homology" evidence="4">
    <location>
        <begin position="20"/>
        <end position="76"/>
    </location>
</feature>
<dbReference type="InterPro" id="IPR001388">
    <property type="entry name" value="Synaptobrevin-like"/>
</dbReference>
<keyword evidence="3" id="KW-0812">Transmembrane</keyword>
<keyword evidence="3" id="KW-1133">Transmembrane helix</keyword>
<dbReference type="PRINTS" id="PR00219">
    <property type="entry name" value="SYNAPTOBREVN"/>
</dbReference>
<evidence type="ECO:0000256" key="3">
    <source>
        <dbReference type="SAM" id="Phobius"/>
    </source>
</evidence>